<reference evidence="3" key="1">
    <citation type="journal article" date="2020" name="mSystems">
        <title>Genome- and Community-Level Interaction Insights into Carbon Utilization and Element Cycling Functions of Hydrothermarchaeota in Hydrothermal Sediment.</title>
        <authorList>
            <person name="Zhou Z."/>
            <person name="Liu Y."/>
            <person name="Xu W."/>
            <person name="Pan J."/>
            <person name="Luo Z.H."/>
            <person name="Li M."/>
        </authorList>
    </citation>
    <scope>NUCLEOTIDE SEQUENCE [LARGE SCALE GENOMIC DNA]</scope>
    <source>
        <strain evidence="3">SpSt-1182</strain>
    </source>
</reference>
<dbReference type="Pfam" id="PF01551">
    <property type="entry name" value="Peptidase_M23"/>
    <property type="match status" value="1"/>
</dbReference>
<gene>
    <name evidence="3" type="ORF">ENN51_06680</name>
</gene>
<protein>
    <submittedName>
        <fullName evidence="3">M23 family metallopeptidase</fullName>
    </submittedName>
</protein>
<dbReference type="EMBL" id="DSBX01000253">
    <property type="protein sequence ID" value="HDQ99950.1"/>
    <property type="molecule type" value="Genomic_DNA"/>
</dbReference>
<organism evidence="3">
    <name type="scientific">candidate division WOR-3 bacterium</name>
    <dbReference type="NCBI Taxonomy" id="2052148"/>
    <lineage>
        <taxon>Bacteria</taxon>
        <taxon>Bacteria division WOR-3</taxon>
    </lineage>
</organism>
<accession>A0A7V0XFS6</accession>
<evidence type="ECO:0000313" key="3">
    <source>
        <dbReference type="EMBL" id="HDQ99950.1"/>
    </source>
</evidence>
<dbReference type="PANTHER" id="PTHR21666">
    <property type="entry name" value="PEPTIDASE-RELATED"/>
    <property type="match status" value="1"/>
</dbReference>
<dbReference type="Gene3D" id="3.10.450.350">
    <property type="match status" value="1"/>
</dbReference>
<dbReference type="AlphaFoldDB" id="A0A7V0XFS6"/>
<keyword evidence="1" id="KW-0732">Signal</keyword>
<feature type="domain" description="M23ase beta-sheet core" evidence="2">
    <location>
        <begin position="265"/>
        <end position="362"/>
    </location>
</feature>
<dbReference type="PANTHER" id="PTHR21666:SF289">
    <property type="entry name" value="L-ALA--D-GLU ENDOPEPTIDASE"/>
    <property type="match status" value="1"/>
</dbReference>
<dbReference type="Gene3D" id="2.70.70.10">
    <property type="entry name" value="Glucose Permease (Domain IIA)"/>
    <property type="match status" value="1"/>
</dbReference>
<dbReference type="SUPFAM" id="SSF51261">
    <property type="entry name" value="Duplicated hybrid motif"/>
    <property type="match status" value="1"/>
</dbReference>
<dbReference type="InterPro" id="IPR050570">
    <property type="entry name" value="Cell_wall_metabolism_enzyme"/>
</dbReference>
<evidence type="ECO:0000256" key="1">
    <source>
        <dbReference type="ARBA" id="ARBA00022729"/>
    </source>
</evidence>
<dbReference type="CDD" id="cd12797">
    <property type="entry name" value="M23_peptidase"/>
    <property type="match status" value="1"/>
</dbReference>
<dbReference type="InterPro" id="IPR016047">
    <property type="entry name" value="M23ase_b-sheet_dom"/>
</dbReference>
<dbReference type="GO" id="GO:0004222">
    <property type="term" value="F:metalloendopeptidase activity"/>
    <property type="evidence" value="ECO:0007669"/>
    <property type="project" value="TreeGrafter"/>
</dbReference>
<dbReference type="InterPro" id="IPR011055">
    <property type="entry name" value="Dup_hybrid_motif"/>
</dbReference>
<dbReference type="Proteomes" id="UP000885672">
    <property type="component" value="Unassembled WGS sequence"/>
</dbReference>
<name>A0A7V0XFS6_UNCW3</name>
<evidence type="ECO:0000259" key="2">
    <source>
        <dbReference type="Pfam" id="PF01551"/>
    </source>
</evidence>
<sequence>MLVLAAAVVGTVIGVCSRSAPGASEAVSVDSLPMPVEPDPDFVGRTVEAGENLVLVLTTLGLPAEETRATVDALGRTDFDFQRMMPGDSLTLELVDSLPVRLRYHLDLATSYEVRLAGDSVSAARVMVPVETTVVALVGAVRGSLWQSLLEVGADDRPAAAFTCILRHHLPPLRRMRAGDSFHLVVERLAVADSFYGFGNVHALGYRGETEVEAFHHARPDGVTFYCDARGRSLDRVLSYPPIPGARMTSDFGPRLHPVARRRVQHYGIDFEAPYGTPVRAVADGVVRQARARRGFGRMVELVHKQPRLNTRYAHLSRYAEGVRVGVALRQGDIVGYVGSTGLSSGAHLHFETVRGGRQVNPLDVLPARVEEVEPGAQVEFERFVADCRALVARASAGGKESVE</sequence>
<comment type="caution">
    <text evidence="3">The sequence shown here is derived from an EMBL/GenBank/DDBJ whole genome shotgun (WGS) entry which is preliminary data.</text>
</comment>
<proteinExistence type="predicted"/>